<name>A0A1M6CV19_9FLAO</name>
<reference evidence="3" key="1">
    <citation type="submission" date="2016-11" db="EMBL/GenBank/DDBJ databases">
        <authorList>
            <person name="Varghese N."/>
            <person name="Submissions S."/>
        </authorList>
    </citation>
    <scope>NUCLEOTIDE SEQUENCE [LARGE SCALE GENOMIC DNA]</scope>
    <source>
        <strain evidence="3">DSM 19858</strain>
    </source>
</reference>
<dbReference type="AlphaFoldDB" id="A0A1M6CV19"/>
<dbReference type="Gene3D" id="3.30.365.10">
    <property type="entry name" value="Aldehyde oxidase/xanthine dehydrogenase, molybdopterin binding domain"/>
    <property type="match status" value="4"/>
</dbReference>
<dbReference type="GO" id="GO:0016491">
    <property type="term" value="F:oxidoreductase activity"/>
    <property type="evidence" value="ECO:0007669"/>
    <property type="project" value="InterPro"/>
</dbReference>
<evidence type="ECO:0000259" key="1">
    <source>
        <dbReference type="SMART" id="SM01008"/>
    </source>
</evidence>
<sequence>MAAPITLSCENQTAPLTEKSLDKNDINSWLQVLEDGRIRIYTGKLELGQGISTAVKQVAAEELDTSLDMIEVNMAETGVTPDEGFTAGSMSIESSAMSIRQAAASAREAILKLAAQKWRIPVSELFLKDGRVRGKDKEATLYELLKGRQIEGSLDSSVELKGKTVRKYVGQPLPRKDIEAMVRGEAVFVQDLRFPRMVHARVVHPPGYASRIVSMDEDAIQKLPGLLKIVRKGNFVGVIAEKEYGAIQLKRKVDSFIQWDTSPGLPDQSALKSHLKALPADVEVHEDRGNAEKVLKESTTQLTASFFKPYLMHAANGPSCAVAFFDNERLKVWSHCQGAYPLRRTLAKLMEMPEDSVNVKAVPGSGCFGHNGANDVAAEAALLAREFPGRHIRLQWMRDDENGWEPFGTAMMVDLRASLDDKGKIAAWNCDVWSDGHSNRPNENPNTLLPAHFLERDYGHPGIGYRGGAWRNAAPYYTIPNLKVRSHMFQGPLRVSSLRSLGTYTNILAVESLMDELAEQAQKDPIQFRIEHLRDARAIECIQKLQKHIADVTLGQNEGLGVAFSRYKNETVYCAMAAKVYVDRGTGKVRVKKLWAVVEAGETINPDGLKNQTEGGMIQSASWALMEEVKFDRKHITSLDWGSYPMLRFPDTPEVEVEVIDRPDQPPVGAGEASMAPTTAAIVNAIYRSTGVRVRTLPVNRELLRA</sequence>
<gene>
    <name evidence="2" type="ORF">SAMN04488513_101890</name>
</gene>
<dbReference type="Pfam" id="PF20256">
    <property type="entry name" value="MoCoBD_2"/>
    <property type="match status" value="2"/>
</dbReference>
<dbReference type="InterPro" id="IPR052516">
    <property type="entry name" value="N-heterocyclic_Hydroxylase"/>
</dbReference>
<dbReference type="PANTHER" id="PTHR47495:SF1">
    <property type="entry name" value="BLL3820 PROTEIN"/>
    <property type="match status" value="1"/>
</dbReference>
<proteinExistence type="predicted"/>
<evidence type="ECO:0000313" key="2">
    <source>
        <dbReference type="EMBL" id="SHI64935.1"/>
    </source>
</evidence>
<dbReference type="STRING" id="192903.SAMN04488513_101890"/>
<dbReference type="SMART" id="SM01008">
    <property type="entry name" value="Ald_Xan_dh_C"/>
    <property type="match status" value="1"/>
</dbReference>
<dbReference type="InterPro" id="IPR046867">
    <property type="entry name" value="AldOxase/xan_DH_MoCoBD2"/>
</dbReference>
<dbReference type="PANTHER" id="PTHR47495">
    <property type="entry name" value="ALDEHYDE DEHYDROGENASE"/>
    <property type="match status" value="1"/>
</dbReference>
<dbReference type="EMBL" id="FQYU01000001">
    <property type="protein sequence ID" value="SHI64935.1"/>
    <property type="molecule type" value="Genomic_DNA"/>
</dbReference>
<dbReference type="InterPro" id="IPR008274">
    <property type="entry name" value="AldOxase/xan_DH_MoCoBD1"/>
</dbReference>
<evidence type="ECO:0000313" key="3">
    <source>
        <dbReference type="Proteomes" id="UP000184543"/>
    </source>
</evidence>
<dbReference type="SUPFAM" id="SSF56003">
    <property type="entry name" value="Molybdenum cofactor-binding domain"/>
    <property type="match status" value="2"/>
</dbReference>
<protein>
    <submittedName>
        <fullName evidence="2">CO or xanthine dehydrogenase, Mo-binding subunit</fullName>
    </submittedName>
</protein>
<organism evidence="2 3">
    <name type="scientific">Pseudozobellia thermophila</name>
    <dbReference type="NCBI Taxonomy" id="192903"/>
    <lineage>
        <taxon>Bacteria</taxon>
        <taxon>Pseudomonadati</taxon>
        <taxon>Bacteroidota</taxon>
        <taxon>Flavobacteriia</taxon>
        <taxon>Flavobacteriales</taxon>
        <taxon>Flavobacteriaceae</taxon>
        <taxon>Pseudozobellia</taxon>
    </lineage>
</organism>
<dbReference type="Proteomes" id="UP000184543">
    <property type="component" value="Unassembled WGS sequence"/>
</dbReference>
<dbReference type="Pfam" id="PF02738">
    <property type="entry name" value="MoCoBD_1"/>
    <property type="match status" value="1"/>
</dbReference>
<dbReference type="InterPro" id="IPR000674">
    <property type="entry name" value="Ald_Oxase/Xan_DH_a/b"/>
</dbReference>
<dbReference type="Gene3D" id="3.90.1170.50">
    <property type="entry name" value="Aldehyde oxidase/xanthine dehydrogenase, a/b hammerhead"/>
    <property type="match status" value="1"/>
</dbReference>
<keyword evidence="3" id="KW-1185">Reference proteome</keyword>
<dbReference type="PIRSF" id="PIRSF036389">
    <property type="entry name" value="IOR_B"/>
    <property type="match status" value="1"/>
</dbReference>
<feature type="domain" description="Aldehyde oxidase/xanthine dehydrogenase a/b hammerhead" evidence="1">
    <location>
        <begin position="183"/>
        <end position="263"/>
    </location>
</feature>
<dbReference type="InterPro" id="IPR012368">
    <property type="entry name" value="OxRdtase_Mopterin-bd_su_IorB"/>
</dbReference>
<dbReference type="InterPro" id="IPR037165">
    <property type="entry name" value="AldOxase/xan_DH_Mopterin-bd_sf"/>
</dbReference>
<accession>A0A1M6CV19</accession>